<gene>
    <name evidence="6" type="ORF">OP10G_2223</name>
</gene>
<sequence>MKIVGKDLVKVYKGRRVVNEVSYDISQGEIVGLLGPNGAGKTTTFYMTVGLVKPTKGRVFFDDVDVTKWPMYKRARAGVGYLPQEPSVFRKLTVEDNLRLVLQLAGRSRREIKEKIAQLSDELHIRHILQSTGNVLSGGERRRVEIARALATEPKFILLDEPFTGIDPVTIEEIQEILFRLRARNIGILITDHNISATLRITDRNYILIGGEIFARGTGQEIAGNEGVRKHYLGAQFGTDIFAGRDPDAPAIEAAEGDAGLEDQAPTGPPEFEEPQ</sequence>
<feature type="domain" description="ABC transporter" evidence="5">
    <location>
        <begin position="3"/>
        <end position="235"/>
    </location>
</feature>
<evidence type="ECO:0000313" key="7">
    <source>
        <dbReference type="Proteomes" id="UP000027982"/>
    </source>
</evidence>
<keyword evidence="7" id="KW-1185">Reference proteome</keyword>
<accession>A0A068NQB3</accession>
<dbReference type="FunFam" id="3.40.50.300:FF:000151">
    <property type="entry name" value="Lipopolysaccharide ABC transporter ATP-binding protein"/>
    <property type="match status" value="1"/>
</dbReference>
<keyword evidence="3 6" id="KW-0067">ATP-binding</keyword>
<dbReference type="AlphaFoldDB" id="A0A068NQB3"/>
<dbReference type="GO" id="GO:0005524">
    <property type="term" value="F:ATP binding"/>
    <property type="evidence" value="ECO:0007669"/>
    <property type="project" value="UniProtKB-KW"/>
</dbReference>
<dbReference type="PROSITE" id="PS00211">
    <property type="entry name" value="ABC_TRANSPORTER_1"/>
    <property type="match status" value="1"/>
</dbReference>
<reference evidence="6 7" key="1">
    <citation type="journal article" date="2014" name="PLoS ONE">
        <title>The first complete genome sequence of the class fimbriimonadia in the phylum armatimonadetes.</title>
        <authorList>
            <person name="Hu Z.Y."/>
            <person name="Wang Y.Z."/>
            <person name="Im W.T."/>
            <person name="Wang S.Y."/>
            <person name="Zhao G.P."/>
            <person name="Zheng H.J."/>
            <person name="Quan Z.X."/>
        </authorList>
    </citation>
    <scope>NUCLEOTIDE SEQUENCE [LARGE SCALE GENOMIC DNA]</scope>
    <source>
        <strain evidence="6">Gsoil 348</strain>
    </source>
</reference>
<dbReference type="OrthoDB" id="9776369at2"/>
<dbReference type="NCBIfam" id="TIGR04406">
    <property type="entry name" value="LPS_export_lptB"/>
    <property type="match status" value="1"/>
</dbReference>
<dbReference type="GO" id="GO:0016887">
    <property type="term" value="F:ATP hydrolysis activity"/>
    <property type="evidence" value="ECO:0007669"/>
    <property type="project" value="InterPro"/>
</dbReference>
<dbReference type="InterPro" id="IPR051120">
    <property type="entry name" value="ABC_AA/LPS_Transport"/>
</dbReference>
<dbReference type="EMBL" id="CP007139">
    <property type="protein sequence ID" value="AIE85591.1"/>
    <property type="molecule type" value="Genomic_DNA"/>
</dbReference>
<dbReference type="GO" id="GO:0043190">
    <property type="term" value="C:ATP-binding cassette (ABC) transporter complex"/>
    <property type="evidence" value="ECO:0007669"/>
    <property type="project" value="InterPro"/>
</dbReference>
<dbReference type="InterPro" id="IPR017871">
    <property type="entry name" value="ABC_transporter-like_CS"/>
</dbReference>
<name>A0A068NQB3_FIMGI</name>
<dbReference type="HOGENOM" id="CLU_000604_1_2_0"/>
<protein>
    <submittedName>
        <fullName evidence="6">Lipopolysaccharide ABC transporter, ATP-binding protein LptB</fullName>
    </submittedName>
</protein>
<dbReference type="RefSeq" id="WP_025225845.1">
    <property type="nucleotide sequence ID" value="NZ_CP007139.1"/>
</dbReference>
<dbReference type="SUPFAM" id="SSF52540">
    <property type="entry name" value="P-loop containing nucleoside triphosphate hydrolases"/>
    <property type="match status" value="1"/>
</dbReference>
<dbReference type="PANTHER" id="PTHR45772:SF10">
    <property type="entry name" value="LIPOPOLYSACCHARIDE EXPORT SYSTEM ATP-BINDING PROTEIN LPTB"/>
    <property type="match status" value="1"/>
</dbReference>
<keyword evidence="1" id="KW-0813">Transport</keyword>
<evidence type="ECO:0000256" key="3">
    <source>
        <dbReference type="ARBA" id="ARBA00022840"/>
    </source>
</evidence>
<dbReference type="InterPro" id="IPR027417">
    <property type="entry name" value="P-loop_NTPase"/>
</dbReference>
<evidence type="ECO:0000313" key="6">
    <source>
        <dbReference type="EMBL" id="AIE85591.1"/>
    </source>
</evidence>
<organism evidence="6 7">
    <name type="scientific">Fimbriimonas ginsengisoli Gsoil 348</name>
    <dbReference type="NCBI Taxonomy" id="661478"/>
    <lineage>
        <taxon>Bacteria</taxon>
        <taxon>Bacillati</taxon>
        <taxon>Armatimonadota</taxon>
        <taxon>Fimbriimonadia</taxon>
        <taxon>Fimbriimonadales</taxon>
        <taxon>Fimbriimonadaceae</taxon>
        <taxon>Fimbriimonas</taxon>
    </lineage>
</organism>
<dbReference type="GO" id="GO:0055085">
    <property type="term" value="P:transmembrane transport"/>
    <property type="evidence" value="ECO:0007669"/>
    <property type="project" value="InterPro"/>
</dbReference>
<dbReference type="InterPro" id="IPR003593">
    <property type="entry name" value="AAA+_ATPase"/>
</dbReference>
<keyword evidence="2" id="KW-0547">Nucleotide-binding</keyword>
<dbReference type="CDD" id="cd03218">
    <property type="entry name" value="ABC_YhbG"/>
    <property type="match status" value="1"/>
</dbReference>
<dbReference type="Gene3D" id="3.40.50.300">
    <property type="entry name" value="P-loop containing nucleotide triphosphate hydrolases"/>
    <property type="match status" value="1"/>
</dbReference>
<evidence type="ECO:0000256" key="1">
    <source>
        <dbReference type="ARBA" id="ARBA00022448"/>
    </source>
</evidence>
<dbReference type="STRING" id="661478.OP10G_2223"/>
<dbReference type="Pfam" id="PF00005">
    <property type="entry name" value="ABC_tran"/>
    <property type="match status" value="1"/>
</dbReference>
<dbReference type="InterPro" id="IPR003439">
    <property type="entry name" value="ABC_transporter-like_ATP-bd"/>
</dbReference>
<feature type="region of interest" description="Disordered" evidence="4">
    <location>
        <begin position="245"/>
        <end position="276"/>
    </location>
</feature>
<dbReference type="Proteomes" id="UP000027982">
    <property type="component" value="Chromosome"/>
</dbReference>
<dbReference type="SMART" id="SM00382">
    <property type="entry name" value="AAA"/>
    <property type="match status" value="1"/>
</dbReference>
<evidence type="ECO:0000256" key="2">
    <source>
        <dbReference type="ARBA" id="ARBA00022741"/>
    </source>
</evidence>
<dbReference type="KEGG" id="fgi:OP10G_2223"/>
<dbReference type="PANTHER" id="PTHR45772">
    <property type="entry name" value="CONSERVED COMPONENT OF ABC TRANSPORTER FOR NATURAL AMINO ACIDS-RELATED"/>
    <property type="match status" value="1"/>
</dbReference>
<dbReference type="eggNOG" id="COG1137">
    <property type="taxonomic scope" value="Bacteria"/>
</dbReference>
<evidence type="ECO:0000259" key="5">
    <source>
        <dbReference type="PROSITE" id="PS50893"/>
    </source>
</evidence>
<proteinExistence type="predicted"/>
<evidence type="ECO:0000256" key="4">
    <source>
        <dbReference type="SAM" id="MobiDB-lite"/>
    </source>
</evidence>
<dbReference type="InterPro" id="IPR030921">
    <property type="entry name" value="LPS_export_LptB"/>
</dbReference>
<dbReference type="PROSITE" id="PS50893">
    <property type="entry name" value="ABC_TRANSPORTER_2"/>
    <property type="match status" value="1"/>
</dbReference>